<dbReference type="InterPro" id="IPR009081">
    <property type="entry name" value="PP-bd_ACP"/>
</dbReference>
<dbReference type="InterPro" id="IPR042104">
    <property type="entry name" value="PKS_dehydratase_sf"/>
</dbReference>
<reference evidence="13 15" key="2">
    <citation type="submission" date="2019-07" db="EMBL/GenBank/DDBJ databases">
        <title>Genomic Encyclopedia of Type Strains, Phase I: the one thousand microbial genomes (KMG-I) project.</title>
        <authorList>
            <person name="Kyrpides N."/>
        </authorList>
    </citation>
    <scope>NUCLEOTIDE SEQUENCE [LARGE SCALE GENOMIC DNA]</scope>
    <source>
        <strain evidence="13 15">DSM 17909</strain>
    </source>
</reference>
<dbReference type="InterPro" id="IPR013968">
    <property type="entry name" value="PKS_KR"/>
</dbReference>
<dbReference type="Proteomes" id="UP000032721">
    <property type="component" value="Chromosome"/>
</dbReference>
<sequence length="2211" mass="241076">MMKREYSGNEVAIIGISCRFPHSPDWQRFWQNLLAGRELVSFFSREELLAAGIPPERIDQPNYVPAKAALEDVECFDYRFFGYSKREARKMDPQLRILHEVSFNAFLDAGISPGNSPLNAGVFIGSTLNLTRLAQFTAADQDIAEIFDVSNYNDPASFAAQIAYRMKLNGPAVHVQTACSTSLSAVHLACKALLAGECTMALAGGACITDPVAGGYLHQDGMILSPDGHCKTFAADGQGTVNGNGVAVVLLKLLDDAIAEGDPIHAVIVESGMNNDGDRKVSFEAPSVQGQADVIAQVYRLADIPFSSLGMIEAHGTATVLGDPIEIQALNKVAQTLLSPDELTPFRCAVGSVKSNMGHLDAAAGIAGLIKAALSVRFGVIPPSLHFNQPNPHLELDRTPFWVPTQAVNWPQQQKIRRAGVSSFGIGGTNVHVLLEQPPEPDREETGMAESRLPMHILPLSANSPLALAKLTAAYANHLRVVQGIVQGIAQGTVQTSSGQIPASDLAAIARQLQENRATYPSRAAFVTSSYDDWKQQLDHWSLMEGACTAMEEQVWLFPGQGSQLPEMGLHLAAAYPEFGDIYLGLLDKAAGLLSTDRATLIKWIKQPETLSTYRLQPLLYASQAALGVWLQRLGCRPAALCGFSLGEFAAAAMAGVFSLDEGMELVIARARLMDAMPKGAVFAASQRTGKKAFDGHFPAILWCISELSPKTWTLATEEGLVAEAENWLTQQGFTFKRVAVSHAFHTPMVDVAAKAFGALLKNYHLKPAQCAIYSTALGRKIWADEMCDPQYWVRQMLSPVQFGAALQQMEQDHPVSLLAQIGTGMDLLQHARKWLQLNVERISPTLGAQGADHEVKSTLQFIAKVWARGGEIEWSKVHPQPQIAGRKIHLPGHAFERTICLPQASVAPLNSAAKTTVTPTLSSLFFGSHYYGFDWESADIPTVGNQRKPGSAPTTWIICPQVTAREQRLVEALAINRTELQFSELTLANINLSQPDFSNIYTVLSAWLIQERPASAEIDVMITGLLEDLNAQQTQFWAFWLPTALARWSATQNPVPKMRLFFPARQMVAWDDSETLNAEKHQLQGPLLILPEEYPHISTLCIDFKHADAETLARGLQPWREQEWQGGRFYCFRQDNYGKDNFWQRRMTSRVQKRAVPDKLPNISRNSWVLITGANGGMGAAIAEYLARVYHCNLLLLVRQTVPTMLQWALDLEAKGSHIEFIHADLGDSSSLEKAFAPVFQLAARGVGIDYVFHTAGRGEGAMLQMRSEAESLATLAPKVTGTRFLCDNLHRLGNPALLLFSSLGNLLPKEKVGQIAYVAANACLESYAEQVRNKGGKALAIAWDDWAQSGMATRSAQQLDHAIQQAEKTRRSETSAIGVSNIPLWRHRLSAKTDWWLDEHRIDESTSVMPAMGMVVLAHRAARALRSEASGAFSLQGITIEKPLVVVDGNDRDIAIMFADALDTFEIFSGQGEFSRATWVKHASGKVVARNDQVIPSDKSLPTQIIQNLFSATDNRGVSPKAALTFGPRWQNVISVDRTASNEVLNLLQLPAAYQGEAENAGLHVALLDTATLIASPEDEDVQFAPVSIGGFTQFAPMCDRVKSHVQIQAIGTSRLLQVTLYSETGNLLVVINDLLLVDATTALDNQTEPMQGAGDAEIEQGEAGLHRVMRLHNDGSGGANFTFISQFEARKTLGPHDVEIQVKAAGVNFKDVLIALGVLPAPVDPAMTFGQEAAGRVTRIGSEVTDIRVGDRVMCAGHSCLAEYVVMPRQVVAPIPPILGFQQAAGIPVAFTTAWIALKHAANLKKGQRILIHSAASGVGMAAMQIARYLGAQVWVTAGSEEKRRWLLNMGAQGAANSRTREFGEVFRRELGERPFDVILNALAGELLEESLSLLAPQGRFLELGLRDILQNRQLGLEIFAAGGSFHAIQAGAEHPAYQEAWAEITTLFAQEILKPLPTKAYPAQAISDAFQYMAQGKHTGKIVIVMEERSKALSFVEKLQAEGLSNTEGTQIALVMAALVEQTPLSYVAVSKLPVGSVLEKQQHTQQMLFSSRSTLDTLDTVNDAASSSLIGANAQVLLQAMRSMLAGFLGIEDLDVDASFFTLGATSLDLIQFAKRLEQRLERDIPVALLFKAASLRELSKELAPARSVEQQFIEQQAVEQESAEKESVAEGSDASQSALGDKRRTLQTRRKLRDTATGQEKGTHE</sequence>
<reference evidence="12 14" key="1">
    <citation type="submission" date="2013-07" db="EMBL/GenBank/DDBJ databases">
        <authorList>
            <person name="Genoscope - CEA"/>
        </authorList>
    </citation>
    <scope>NUCLEOTIDE SEQUENCE [LARGE SCALE GENOMIC DNA]</scope>
    <source>
        <strain evidence="12">FRM16</strain>
        <strain evidence="14">FRM16 / DSM 17909</strain>
    </source>
</reference>
<dbReference type="SMART" id="SM00829">
    <property type="entry name" value="PKS_ER"/>
    <property type="match status" value="1"/>
</dbReference>
<comment type="similarity">
    <text evidence="2">Belongs to the short-chain dehydrogenases/reductases (SDR) family.</text>
</comment>
<dbReference type="InterPro" id="IPR011032">
    <property type="entry name" value="GroES-like_sf"/>
</dbReference>
<dbReference type="InterPro" id="IPR057326">
    <property type="entry name" value="KR_dom"/>
</dbReference>
<dbReference type="Gene3D" id="3.10.129.110">
    <property type="entry name" value="Polyketide synthase dehydratase"/>
    <property type="match status" value="1"/>
</dbReference>
<evidence type="ECO:0000313" key="14">
    <source>
        <dbReference type="Proteomes" id="UP000032721"/>
    </source>
</evidence>
<dbReference type="GO" id="GO:0031177">
    <property type="term" value="F:phosphopantetheine binding"/>
    <property type="evidence" value="ECO:0007669"/>
    <property type="project" value="InterPro"/>
</dbReference>
<dbReference type="EMBL" id="VNHN01000012">
    <property type="protein sequence ID" value="TYP11558.1"/>
    <property type="molecule type" value="Genomic_DNA"/>
</dbReference>
<dbReference type="InterPro" id="IPR020841">
    <property type="entry name" value="PKS_Beta-ketoAc_synthase_dom"/>
</dbReference>
<dbReference type="CDD" id="cd05274">
    <property type="entry name" value="KR_FAS_SDR_x"/>
    <property type="match status" value="1"/>
</dbReference>
<dbReference type="EMBL" id="FO704550">
    <property type="protein sequence ID" value="CDG18414.1"/>
    <property type="molecule type" value="Genomic_DNA"/>
</dbReference>
<dbReference type="SUPFAM" id="SSF51735">
    <property type="entry name" value="NAD(P)-binding Rossmann-fold domains"/>
    <property type="match status" value="2"/>
</dbReference>
<evidence type="ECO:0000256" key="3">
    <source>
        <dbReference type="ARBA" id="ARBA00022450"/>
    </source>
</evidence>
<dbReference type="CDD" id="cd05195">
    <property type="entry name" value="enoyl_red"/>
    <property type="match status" value="1"/>
</dbReference>
<dbReference type="InterPro" id="IPR050091">
    <property type="entry name" value="PKS_NRPS_Biosynth_Enz"/>
</dbReference>
<dbReference type="Gene3D" id="1.10.1200.10">
    <property type="entry name" value="ACP-like"/>
    <property type="match status" value="1"/>
</dbReference>
<comment type="pathway">
    <text evidence="1">Lipid metabolism; fatty acid biosynthesis.</text>
</comment>
<evidence type="ECO:0000256" key="8">
    <source>
        <dbReference type="SAM" id="MobiDB-lite"/>
    </source>
</evidence>
<dbReference type="Pfam" id="PF08240">
    <property type="entry name" value="ADH_N"/>
    <property type="match status" value="1"/>
</dbReference>
<dbReference type="SMART" id="SM00823">
    <property type="entry name" value="PKS_PP"/>
    <property type="match status" value="1"/>
</dbReference>
<feature type="region of interest" description="C-terminal hotdog fold" evidence="7">
    <location>
        <begin position="1512"/>
        <end position="1648"/>
    </location>
</feature>
<dbReference type="GO" id="GO:0006633">
    <property type="term" value="P:fatty acid biosynthetic process"/>
    <property type="evidence" value="ECO:0007669"/>
    <property type="project" value="UniProtKB-UniPathway"/>
</dbReference>
<evidence type="ECO:0000259" key="9">
    <source>
        <dbReference type="PROSITE" id="PS50075"/>
    </source>
</evidence>
<evidence type="ECO:0000259" key="11">
    <source>
        <dbReference type="PROSITE" id="PS52019"/>
    </source>
</evidence>
<dbReference type="InterPro" id="IPR018201">
    <property type="entry name" value="Ketoacyl_synth_AS"/>
</dbReference>
<keyword evidence="3" id="KW-0596">Phosphopantetheine</keyword>
<evidence type="ECO:0000256" key="4">
    <source>
        <dbReference type="ARBA" id="ARBA00022553"/>
    </source>
</evidence>
<dbReference type="SUPFAM" id="SSF50129">
    <property type="entry name" value="GroES-like"/>
    <property type="match status" value="1"/>
</dbReference>
<dbReference type="RefSeq" id="WP_231854409.1">
    <property type="nucleotide sequence ID" value="NZ_CAWMED010000001.1"/>
</dbReference>
<dbReference type="InterPro" id="IPR014043">
    <property type="entry name" value="Acyl_transferase_dom"/>
</dbReference>
<keyword evidence="6" id="KW-0511">Multifunctional enzyme</keyword>
<dbReference type="PANTHER" id="PTHR43775:SF37">
    <property type="entry name" value="SI:DKEY-61P9.11"/>
    <property type="match status" value="1"/>
</dbReference>
<evidence type="ECO:0000313" key="13">
    <source>
        <dbReference type="EMBL" id="TYP11558.1"/>
    </source>
</evidence>
<feature type="domain" description="PKS/mFAS DH" evidence="11">
    <location>
        <begin position="1363"/>
        <end position="1648"/>
    </location>
</feature>
<name>A0A068QUF2_9GAMM</name>
<comment type="caution">
    <text evidence="7">Lacks conserved residue(s) required for the propagation of feature annotation.</text>
</comment>
<dbReference type="KEGG" id="xdo:XDD1_2715"/>
<dbReference type="InterPro" id="IPR032821">
    <property type="entry name" value="PKS_assoc"/>
</dbReference>
<dbReference type="Gene3D" id="3.40.366.10">
    <property type="entry name" value="Malonyl-Coenzyme A Acyl Carrier Protein, domain 2"/>
    <property type="match status" value="1"/>
</dbReference>
<dbReference type="Pfam" id="PF02801">
    <property type="entry name" value="Ketoacyl-synt_C"/>
    <property type="match status" value="1"/>
</dbReference>
<evidence type="ECO:0000256" key="5">
    <source>
        <dbReference type="ARBA" id="ARBA00022679"/>
    </source>
</evidence>
<keyword evidence="5 13" id="KW-0808">Transferase</keyword>
<dbReference type="InterPro" id="IPR014031">
    <property type="entry name" value="Ketoacyl_synth_C"/>
</dbReference>
<dbReference type="Gene3D" id="3.40.47.10">
    <property type="match status" value="1"/>
</dbReference>
<dbReference type="InterPro" id="IPR001227">
    <property type="entry name" value="Ac_transferase_dom_sf"/>
</dbReference>
<evidence type="ECO:0000256" key="6">
    <source>
        <dbReference type="ARBA" id="ARBA00023268"/>
    </source>
</evidence>
<feature type="region of interest" description="Disordered" evidence="8">
    <location>
        <begin position="2161"/>
        <end position="2211"/>
    </location>
</feature>
<evidence type="ECO:0000313" key="15">
    <source>
        <dbReference type="Proteomes" id="UP000324170"/>
    </source>
</evidence>
<dbReference type="Pfam" id="PF00109">
    <property type="entry name" value="ketoacyl-synt"/>
    <property type="match status" value="1"/>
</dbReference>
<dbReference type="GO" id="GO:0004312">
    <property type="term" value="F:fatty acid synthase activity"/>
    <property type="evidence" value="ECO:0007669"/>
    <property type="project" value="TreeGrafter"/>
</dbReference>
<dbReference type="SUPFAM" id="SSF47336">
    <property type="entry name" value="ACP-like"/>
    <property type="match status" value="1"/>
</dbReference>
<dbReference type="GO" id="GO:0004315">
    <property type="term" value="F:3-oxoacyl-[acyl-carrier-protein] synthase activity"/>
    <property type="evidence" value="ECO:0007669"/>
    <property type="project" value="InterPro"/>
</dbReference>
<dbReference type="STRING" id="351671.XDD1_2715"/>
<dbReference type="SMART" id="SM00827">
    <property type="entry name" value="PKS_AT"/>
    <property type="match status" value="1"/>
</dbReference>
<dbReference type="Pfam" id="PF21089">
    <property type="entry name" value="PKS_DH_N"/>
    <property type="match status" value="1"/>
</dbReference>
<dbReference type="InterPro" id="IPR016035">
    <property type="entry name" value="Acyl_Trfase/lysoPLipase"/>
</dbReference>
<keyword evidence="15" id="KW-1185">Reference proteome</keyword>
<evidence type="ECO:0000256" key="2">
    <source>
        <dbReference type="ARBA" id="ARBA00006484"/>
    </source>
</evidence>
<organism evidence="12 14">
    <name type="scientific">Xenorhabdus doucetiae</name>
    <dbReference type="NCBI Taxonomy" id="351671"/>
    <lineage>
        <taxon>Bacteria</taxon>
        <taxon>Pseudomonadati</taxon>
        <taxon>Pseudomonadota</taxon>
        <taxon>Gammaproteobacteria</taxon>
        <taxon>Enterobacterales</taxon>
        <taxon>Morganellaceae</taxon>
        <taxon>Xenorhabdus</taxon>
    </lineage>
</organism>
<proteinExistence type="inferred from homology"/>
<dbReference type="SUPFAM" id="SSF53901">
    <property type="entry name" value="Thiolase-like"/>
    <property type="match status" value="1"/>
</dbReference>
<dbReference type="SMART" id="SM00826">
    <property type="entry name" value="PKS_DH"/>
    <property type="match status" value="1"/>
</dbReference>
<keyword evidence="4" id="KW-0597">Phosphoprotein</keyword>
<dbReference type="Gene3D" id="3.30.70.3290">
    <property type="match status" value="1"/>
</dbReference>
<gene>
    <name evidence="13" type="ORF">LY16_01044</name>
    <name evidence="12" type="ORF">XDD1_2715</name>
</gene>
<dbReference type="Pfam" id="PF13602">
    <property type="entry name" value="ADH_zinc_N_2"/>
    <property type="match status" value="1"/>
</dbReference>
<dbReference type="SMART" id="SM00825">
    <property type="entry name" value="PKS_KS"/>
    <property type="match status" value="1"/>
</dbReference>
<feature type="domain" description="Carrier" evidence="9">
    <location>
        <begin position="2077"/>
        <end position="2152"/>
    </location>
</feature>
<dbReference type="InterPro" id="IPR049900">
    <property type="entry name" value="PKS_mFAS_DH"/>
</dbReference>
<evidence type="ECO:0000259" key="10">
    <source>
        <dbReference type="PROSITE" id="PS52004"/>
    </source>
</evidence>
<evidence type="ECO:0000256" key="7">
    <source>
        <dbReference type="PROSITE-ProRule" id="PRU01363"/>
    </source>
</evidence>
<dbReference type="SUPFAM" id="SSF52151">
    <property type="entry name" value="FabD/lysophospholipase-like"/>
    <property type="match status" value="1"/>
</dbReference>
<dbReference type="PROSITE" id="PS52004">
    <property type="entry name" value="KS3_2"/>
    <property type="match status" value="1"/>
</dbReference>
<dbReference type="Pfam" id="PF08659">
    <property type="entry name" value="KR"/>
    <property type="match status" value="1"/>
</dbReference>
<dbReference type="PANTHER" id="PTHR43775">
    <property type="entry name" value="FATTY ACID SYNTHASE"/>
    <property type="match status" value="1"/>
</dbReference>
<dbReference type="InterPro" id="IPR036736">
    <property type="entry name" value="ACP-like_sf"/>
</dbReference>
<dbReference type="PROSITE" id="PS50075">
    <property type="entry name" value="CARRIER"/>
    <property type="match status" value="1"/>
</dbReference>
<dbReference type="PROSITE" id="PS00606">
    <property type="entry name" value="KS3_1"/>
    <property type="match status" value="1"/>
</dbReference>
<feature type="region of interest" description="N-terminal hotdog fold" evidence="7">
    <location>
        <begin position="1363"/>
        <end position="1496"/>
    </location>
</feature>
<dbReference type="Pfam" id="PF16197">
    <property type="entry name" value="KAsynt_C_assoc"/>
    <property type="match status" value="1"/>
</dbReference>
<dbReference type="InterPro" id="IPR014030">
    <property type="entry name" value="Ketoacyl_synth_N"/>
</dbReference>
<dbReference type="PROSITE" id="PS52019">
    <property type="entry name" value="PKS_MFAS_DH"/>
    <property type="match status" value="1"/>
</dbReference>
<dbReference type="CDD" id="cd00833">
    <property type="entry name" value="PKS"/>
    <property type="match status" value="1"/>
</dbReference>
<dbReference type="Proteomes" id="UP000324170">
    <property type="component" value="Unassembled WGS sequence"/>
</dbReference>
<dbReference type="InterPro" id="IPR049552">
    <property type="entry name" value="PKS_DH_N"/>
</dbReference>
<dbReference type="Pfam" id="PF00550">
    <property type="entry name" value="PP-binding"/>
    <property type="match status" value="1"/>
</dbReference>
<dbReference type="SMART" id="SM00822">
    <property type="entry name" value="PKS_KR"/>
    <property type="match status" value="1"/>
</dbReference>
<accession>A0A068QUF2</accession>
<dbReference type="InterPro" id="IPR020807">
    <property type="entry name" value="PKS_DH"/>
</dbReference>
<dbReference type="UniPathway" id="UPA00094"/>
<dbReference type="InterPro" id="IPR020806">
    <property type="entry name" value="PKS_PP-bd"/>
</dbReference>
<feature type="domain" description="Ketosynthase family 3 (KS3)" evidence="10">
    <location>
        <begin position="8"/>
        <end position="437"/>
    </location>
</feature>
<evidence type="ECO:0000256" key="1">
    <source>
        <dbReference type="ARBA" id="ARBA00005194"/>
    </source>
</evidence>
<evidence type="ECO:0000313" key="12">
    <source>
        <dbReference type="EMBL" id="CDG18414.1"/>
    </source>
</evidence>
<dbReference type="InterPro" id="IPR013154">
    <property type="entry name" value="ADH-like_N"/>
</dbReference>
<dbReference type="InterPro" id="IPR020843">
    <property type="entry name" value="ER"/>
</dbReference>
<dbReference type="Gene3D" id="3.40.50.720">
    <property type="entry name" value="NAD(P)-binding Rossmann-like Domain"/>
    <property type="match status" value="2"/>
</dbReference>
<dbReference type="HOGENOM" id="CLU_000022_20_0_6"/>
<feature type="compositionally biased region" description="Polar residues" evidence="8">
    <location>
        <begin position="2202"/>
        <end position="2211"/>
    </location>
</feature>
<dbReference type="InterPro" id="IPR036291">
    <property type="entry name" value="NAD(P)-bd_dom_sf"/>
</dbReference>
<dbReference type="InterPro" id="IPR016039">
    <property type="entry name" value="Thiolase-like"/>
</dbReference>
<dbReference type="Gene3D" id="3.90.180.10">
    <property type="entry name" value="Medium-chain alcohol dehydrogenases, catalytic domain"/>
    <property type="match status" value="1"/>
</dbReference>
<dbReference type="GO" id="GO:0016491">
    <property type="term" value="F:oxidoreductase activity"/>
    <property type="evidence" value="ECO:0007669"/>
    <property type="project" value="InterPro"/>
</dbReference>
<protein>
    <submittedName>
        <fullName evidence="13">Acyl transferase domain-containing protein</fullName>
    </submittedName>
    <submittedName>
        <fullName evidence="12">Polyketide synthase modules and related protein</fullName>
    </submittedName>
</protein>
<dbReference type="Pfam" id="PF00698">
    <property type="entry name" value="Acyl_transf_1"/>
    <property type="match status" value="1"/>
</dbReference>